<dbReference type="Proteomes" id="UP000318017">
    <property type="component" value="Chromosome"/>
</dbReference>
<dbReference type="RefSeq" id="WP_145075526.1">
    <property type="nucleotide sequence ID" value="NZ_CP036298.1"/>
</dbReference>
<dbReference type="InterPro" id="IPR050239">
    <property type="entry name" value="Sigma-70_RNA_pol_init_factors"/>
</dbReference>
<reference evidence="7 8" key="1">
    <citation type="submission" date="2019-02" db="EMBL/GenBank/DDBJ databases">
        <title>Deep-cultivation of Planctomycetes and their phenomic and genomic characterization uncovers novel biology.</title>
        <authorList>
            <person name="Wiegand S."/>
            <person name="Jogler M."/>
            <person name="Boedeker C."/>
            <person name="Pinto D."/>
            <person name="Vollmers J."/>
            <person name="Rivas-Marin E."/>
            <person name="Kohn T."/>
            <person name="Peeters S.H."/>
            <person name="Heuer A."/>
            <person name="Rast P."/>
            <person name="Oberbeckmann S."/>
            <person name="Bunk B."/>
            <person name="Jeske O."/>
            <person name="Meyerdierks A."/>
            <person name="Storesund J.E."/>
            <person name="Kallscheuer N."/>
            <person name="Luecker S."/>
            <person name="Lage O.M."/>
            <person name="Pohl T."/>
            <person name="Merkel B.J."/>
            <person name="Hornburger P."/>
            <person name="Mueller R.-W."/>
            <person name="Bruemmer F."/>
            <person name="Labrenz M."/>
            <person name="Spormann A.M."/>
            <person name="Op den Camp H."/>
            <person name="Overmann J."/>
            <person name="Amann R."/>
            <person name="Jetten M.S.M."/>
            <person name="Mascher T."/>
            <person name="Medema M.H."/>
            <person name="Devos D.P."/>
            <person name="Kaster A.-K."/>
            <person name="Ovreas L."/>
            <person name="Rohde M."/>
            <person name="Galperin M.Y."/>
            <person name="Jogler C."/>
        </authorList>
    </citation>
    <scope>NUCLEOTIDE SEQUENCE [LARGE SCALE GENOMIC DNA]</scope>
    <source>
        <strain evidence="7 8">Q31a</strain>
    </source>
</reference>
<dbReference type="InterPro" id="IPR007627">
    <property type="entry name" value="RNA_pol_sigma70_r2"/>
</dbReference>
<comment type="subunit">
    <text evidence="5">Interacts transiently with the RNA polymerase catalytic core.</text>
</comment>
<protein>
    <recommendedName>
        <fullName evidence="5">RNA polymerase sigma factor SigA</fullName>
    </recommendedName>
</protein>
<dbReference type="GO" id="GO:0006352">
    <property type="term" value="P:DNA-templated transcription initiation"/>
    <property type="evidence" value="ECO:0007669"/>
    <property type="project" value="UniProtKB-UniRule"/>
</dbReference>
<keyword evidence="4 5" id="KW-0804">Transcription</keyword>
<feature type="DNA-binding region" description="H-T-H motif" evidence="5">
    <location>
        <begin position="522"/>
        <end position="541"/>
    </location>
</feature>
<dbReference type="Pfam" id="PF04539">
    <property type="entry name" value="Sigma70_r3"/>
    <property type="match status" value="1"/>
</dbReference>
<dbReference type="GO" id="GO:0016987">
    <property type="term" value="F:sigma factor activity"/>
    <property type="evidence" value="ECO:0007669"/>
    <property type="project" value="UniProtKB-UniRule"/>
</dbReference>
<sequence length="564" mass="65485">MELMDLELRTLLATGRSQGFLTYEQVGLYLPDEDNNSHKLDTLLVVLDKKGIPLLDKAPAEKASAAKGVCDDLLEEEASEELNLSDFDADEEKLDTLAASPSELPKLSDDPIRLYLSQMSEIPLFTREQEIALAKKIEITRKRFRRSLLGNELALHQTVQILRRVHRGQLPFDRTIKVSLTERLTKEQVSARMPHNLATLRTLMAKKRQLFSAIVRKSIDPIHKAELVRMYVRLRNKCIVLTEELSLRSRRVVPNMKQLEQIADRMEILQRRIQELQDEPLQHFECERFRTELRKLIIQTQESPRSLRNRCKEFRKHFTDYEAVKRELSQGNLRLVVSIAKKYRNRGLSFLDLIQEGNTGLMRAVDKYEYRRGFKFSTYATWWIRQAITRAIADQARTIRIPVHMIDVLSRLRNIQKSLTQTLKREPSTEEIAAQTDLPVEEVRRVLDIGRHPISLDRPVGEGEDNSFGEFIEDNDHGNPIRNASNGLLRDKIDDLLKSLTFREREIIKLRYGLVDGYSYTLEEVGRIFKVTRERVRQIEAKAVSKMQNPVRSQHLAGYLKPAM</sequence>
<dbReference type="Pfam" id="PF00140">
    <property type="entry name" value="Sigma70_r1_2"/>
    <property type="match status" value="1"/>
</dbReference>
<dbReference type="Gene3D" id="1.10.220.120">
    <property type="entry name" value="Sigma-70 factor, region 1.1"/>
    <property type="match status" value="1"/>
</dbReference>
<dbReference type="Gene3D" id="1.10.10.10">
    <property type="entry name" value="Winged helix-like DNA-binding domain superfamily/Winged helix DNA-binding domain"/>
    <property type="match status" value="2"/>
</dbReference>
<keyword evidence="1 5" id="KW-0805">Transcription regulation</keyword>
<dbReference type="InterPro" id="IPR013325">
    <property type="entry name" value="RNA_pol_sigma_r2"/>
</dbReference>
<accession>A0A518G371</accession>
<evidence type="ECO:0000256" key="1">
    <source>
        <dbReference type="ARBA" id="ARBA00023015"/>
    </source>
</evidence>
<dbReference type="PANTHER" id="PTHR30603:SF60">
    <property type="entry name" value="RNA POLYMERASE SIGMA FACTOR RPOD"/>
    <property type="match status" value="1"/>
</dbReference>
<dbReference type="Gene3D" id="1.10.601.10">
    <property type="entry name" value="RNA Polymerase Primary Sigma Factor"/>
    <property type="match status" value="1"/>
</dbReference>
<keyword evidence="5" id="KW-0963">Cytoplasm</keyword>
<feature type="short sequence motif" description="Interaction with polymerase core subunit RpoC" evidence="5">
    <location>
        <begin position="352"/>
        <end position="355"/>
    </location>
</feature>
<evidence type="ECO:0000313" key="7">
    <source>
        <dbReference type="EMBL" id="QDV23048.1"/>
    </source>
</evidence>
<dbReference type="InterPro" id="IPR013324">
    <property type="entry name" value="RNA_pol_sigma_r3/r4-like"/>
</dbReference>
<dbReference type="Pfam" id="PF03979">
    <property type="entry name" value="Sigma70_r1_1"/>
    <property type="match status" value="1"/>
</dbReference>
<keyword evidence="8" id="KW-1185">Reference proteome</keyword>
<dbReference type="InterPro" id="IPR014284">
    <property type="entry name" value="RNA_pol_sigma-70_dom"/>
</dbReference>
<dbReference type="PANTHER" id="PTHR30603">
    <property type="entry name" value="RNA POLYMERASE SIGMA FACTOR RPO"/>
    <property type="match status" value="1"/>
</dbReference>
<comment type="function">
    <text evidence="5">Sigma factors are initiation factors that promote the attachment of RNA polymerase to specific initiation sites and are then released. This sigma factor is the primary sigma factor during exponential growth.</text>
</comment>
<dbReference type="PROSITE" id="PS00716">
    <property type="entry name" value="SIGMA70_2"/>
    <property type="match status" value="1"/>
</dbReference>
<feature type="domain" description="RNA polymerase sigma-70" evidence="6">
    <location>
        <begin position="521"/>
        <end position="547"/>
    </location>
</feature>
<dbReference type="InterPro" id="IPR042189">
    <property type="entry name" value="RNA_pol_sigma_70_r1_1_sf"/>
</dbReference>
<dbReference type="InterPro" id="IPR036388">
    <property type="entry name" value="WH-like_DNA-bd_sf"/>
</dbReference>
<dbReference type="Pfam" id="PF04542">
    <property type="entry name" value="Sigma70_r2"/>
    <property type="match status" value="1"/>
</dbReference>
<dbReference type="CDD" id="cd06171">
    <property type="entry name" value="Sigma70_r4"/>
    <property type="match status" value="1"/>
</dbReference>
<dbReference type="SUPFAM" id="SSF88659">
    <property type="entry name" value="Sigma3 and sigma4 domains of RNA polymerase sigma factors"/>
    <property type="match status" value="2"/>
</dbReference>
<dbReference type="KEGG" id="ahel:Q31a_13430"/>
<dbReference type="OrthoDB" id="9780321at2"/>
<evidence type="ECO:0000256" key="2">
    <source>
        <dbReference type="ARBA" id="ARBA00023082"/>
    </source>
</evidence>
<proteinExistence type="inferred from homology"/>
<gene>
    <name evidence="7" type="primary">sigA_2</name>
    <name evidence="5" type="synonym">sigA</name>
    <name evidence="7" type="ORF">Q31a_13430</name>
</gene>
<comment type="similarity">
    <text evidence="5">Belongs to the sigma-70 factor family. RpoD/SigA subfamily.</text>
</comment>
<feature type="region of interest" description="Sigma-70 factor domain-4" evidence="5">
    <location>
        <begin position="496"/>
        <end position="549"/>
    </location>
</feature>
<dbReference type="NCBIfam" id="TIGR02937">
    <property type="entry name" value="sigma70-ECF"/>
    <property type="match status" value="1"/>
</dbReference>
<evidence type="ECO:0000313" key="8">
    <source>
        <dbReference type="Proteomes" id="UP000318017"/>
    </source>
</evidence>
<dbReference type="InterPro" id="IPR007624">
    <property type="entry name" value="RNA_pol_sigma70_r3"/>
</dbReference>
<dbReference type="HAMAP" id="MF_00963">
    <property type="entry name" value="Sigma70_RpoD_SigA"/>
    <property type="match status" value="1"/>
</dbReference>
<dbReference type="GO" id="GO:0003677">
    <property type="term" value="F:DNA binding"/>
    <property type="evidence" value="ECO:0007669"/>
    <property type="project" value="UniProtKB-UniRule"/>
</dbReference>
<dbReference type="InterPro" id="IPR028630">
    <property type="entry name" value="Sigma70_RpoD"/>
</dbReference>
<feature type="region of interest" description="Sigma-70 factor domain-2" evidence="5">
    <location>
        <begin position="328"/>
        <end position="398"/>
    </location>
</feature>
<dbReference type="PRINTS" id="PR00046">
    <property type="entry name" value="SIGMA70FCT"/>
</dbReference>
<dbReference type="FunFam" id="1.10.601.10:FF:000001">
    <property type="entry name" value="RNA polymerase sigma factor SigA"/>
    <property type="match status" value="1"/>
</dbReference>
<dbReference type="AlphaFoldDB" id="A0A518G371"/>
<feature type="region of interest" description="Sigma-70 factor domain-3" evidence="5">
    <location>
        <begin position="407"/>
        <end position="483"/>
    </location>
</feature>
<name>A0A518G371_9BACT</name>
<dbReference type="GO" id="GO:0005737">
    <property type="term" value="C:cytoplasm"/>
    <property type="evidence" value="ECO:0007669"/>
    <property type="project" value="UniProtKB-SubCell"/>
</dbReference>
<evidence type="ECO:0000259" key="6">
    <source>
        <dbReference type="PROSITE" id="PS00716"/>
    </source>
</evidence>
<dbReference type="InterPro" id="IPR009042">
    <property type="entry name" value="RNA_pol_sigma70_r1_2"/>
</dbReference>
<evidence type="ECO:0000256" key="4">
    <source>
        <dbReference type="ARBA" id="ARBA00023163"/>
    </source>
</evidence>
<organism evidence="7 8">
    <name type="scientific">Aureliella helgolandensis</name>
    <dbReference type="NCBI Taxonomy" id="2527968"/>
    <lineage>
        <taxon>Bacteria</taxon>
        <taxon>Pseudomonadati</taxon>
        <taxon>Planctomycetota</taxon>
        <taxon>Planctomycetia</taxon>
        <taxon>Pirellulales</taxon>
        <taxon>Pirellulaceae</taxon>
        <taxon>Aureliella</taxon>
    </lineage>
</organism>
<dbReference type="InterPro" id="IPR007127">
    <property type="entry name" value="RNA_pol_sigma_70_r1_1"/>
</dbReference>
<comment type="subcellular location">
    <subcellularLocation>
        <location evidence="5">Cytoplasm</location>
    </subcellularLocation>
</comment>
<keyword evidence="2 5" id="KW-0731">Sigma factor</keyword>
<dbReference type="Pfam" id="PF04545">
    <property type="entry name" value="Sigma70_r4"/>
    <property type="match status" value="1"/>
</dbReference>
<evidence type="ECO:0000256" key="5">
    <source>
        <dbReference type="HAMAP-Rule" id="MF_00963"/>
    </source>
</evidence>
<keyword evidence="3 5" id="KW-0238">DNA-binding</keyword>
<evidence type="ECO:0000256" key="3">
    <source>
        <dbReference type="ARBA" id="ARBA00023125"/>
    </source>
</evidence>
<dbReference type="InterPro" id="IPR000943">
    <property type="entry name" value="RNA_pol_sigma70"/>
</dbReference>
<dbReference type="SUPFAM" id="SSF88946">
    <property type="entry name" value="Sigma2 domain of RNA polymerase sigma factors"/>
    <property type="match status" value="1"/>
</dbReference>
<dbReference type="InterPro" id="IPR007630">
    <property type="entry name" value="RNA_pol_sigma70_r4"/>
</dbReference>
<dbReference type="EMBL" id="CP036298">
    <property type="protein sequence ID" value="QDV23048.1"/>
    <property type="molecule type" value="Genomic_DNA"/>
</dbReference>